<dbReference type="AlphaFoldDB" id="A0A1F7EZC6"/>
<sequence length="866" mass="97507">MRIFSLFLLGVFAYMAFCQYDYINPSNYPDDMKCDTSGMISVFNQHWQGTLQYKVYLPPANPDNPDRYLSPVIDGFLEPEIWSYSDTLVINSWEMAGLHGACTDGYFYGAEDLHVIWRFMYNHDGLFVSAQIHDDIHDVDSLNQWYLDDCLEIMVDPWDWGDFAVGNWTTDPPIFRRYYSNLGQVIPGGGVGLDNSHLSYFHLIKRLNEEPYLAGLLHGISRGNYNRGQEATNFTKGNPDCMDIDFAVAYQGVDNFFREVYHAEFLFPYPTPQASNPSELWAALEEGSGGFFDQEGLPRDGTLFKMSFWHSDDDMLGPDGSTPRFNQLGTMRWPEFHQEASGHDHWSDTKYYMTFEYQPYIGMLVTVPFSGDKGHGDSRLIGPWISVSASDSNRYDFTEGGTIKIDGSTYFYDYADINGGEIKVGVNPIANYTVSLNETNRYLDTLVISGASINETLVRYLAFGWPAIEGRRWIESQLTYGRDDCKDSSFYKFTPVWAAREFRFVPSSRFTTPGYEDAFDSMRVYDFDSGIMVSDLAYTATTALLGRNKIYCTYRQTKLVNLDDVTAPLQLAVTFGNGDSAIFQEIPVWDLCQIGETNNSTDPKKNTAIVFNATNRVNAAANTTPAISLIVVSKYLAQGSGAFKMNIGTLTEYRVYPDVLVRVADSNKAQCLTPAFRFNTSVDSFAFTSYDPASSTGSGEYRHNSATAWFDSSWVVTTRYLYISDIVTGGTDTFYFRDTVQVQVTNPSAPNYVDTNTCPVIYTKTSTSNSIVAMALTVFPNPFNPSTTVEFSLPAQEQLVKYTVLVYDIRGRLVRTLASGTTRNSMQKRVIWNGMDNTGKTVGSGMYLLCLAHSNKVLHKSMVFVK</sequence>
<proteinExistence type="predicted"/>
<accession>A0A1F7EZC6</accession>
<evidence type="ECO:0000313" key="1">
    <source>
        <dbReference type="EMBL" id="OGJ99748.1"/>
    </source>
</evidence>
<evidence type="ECO:0008006" key="3">
    <source>
        <dbReference type="Google" id="ProtNLM"/>
    </source>
</evidence>
<evidence type="ECO:0000313" key="2">
    <source>
        <dbReference type="Proteomes" id="UP000179243"/>
    </source>
</evidence>
<gene>
    <name evidence="1" type="ORF">A2519_12455</name>
</gene>
<dbReference type="Proteomes" id="UP000179243">
    <property type="component" value="Unassembled WGS sequence"/>
</dbReference>
<comment type="caution">
    <text evidence="1">The sequence shown here is derived from an EMBL/GenBank/DDBJ whole genome shotgun (WGS) entry which is preliminary data.</text>
</comment>
<dbReference type="SUPFAM" id="SSF49344">
    <property type="entry name" value="CBD9-like"/>
    <property type="match status" value="1"/>
</dbReference>
<dbReference type="Gene3D" id="2.60.40.4070">
    <property type="match status" value="1"/>
</dbReference>
<name>A0A1F7EZC6_UNCRA</name>
<organism evidence="1 2">
    <name type="scientific">Candidatus Raymondbacteria bacterium RIFOXYD12_FULL_49_13</name>
    <dbReference type="NCBI Taxonomy" id="1817890"/>
    <lineage>
        <taxon>Bacteria</taxon>
        <taxon>Raymondiibacteriota</taxon>
    </lineage>
</organism>
<dbReference type="Gene3D" id="2.60.40.1190">
    <property type="match status" value="1"/>
</dbReference>
<dbReference type="EMBL" id="MFYX01000160">
    <property type="protein sequence ID" value="OGJ99748.1"/>
    <property type="molecule type" value="Genomic_DNA"/>
</dbReference>
<protein>
    <recommendedName>
        <fullName evidence="3">FlgD Ig-like domain-containing protein</fullName>
    </recommendedName>
</protein>
<reference evidence="1 2" key="1">
    <citation type="journal article" date="2016" name="Nat. Commun.">
        <title>Thousands of microbial genomes shed light on interconnected biogeochemical processes in an aquifer system.</title>
        <authorList>
            <person name="Anantharaman K."/>
            <person name="Brown C.T."/>
            <person name="Hug L.A."/>
            <person name="Sharon I."/>
            <person name="Castelle C.J."/>
            <person name="Probst A.J."/>
            <person name="Thomas B.C."/>
            <person name="Singh A."/>
            <person name="Wilkins M.J."/>
            <person name="Karaoz U."/>
            <person name="Brodie E.L."/>
            <person name="Williams K.H."/>
            <person name="Hubbard S.S."/>
            <person name="Banfield J.F."/>
        </authorList>
    </citation>
    <scope>NUCLEOTIDE SEQUENCE [LARGE SCALE GENOMIC DNA]</scope>
</reference>